<accession>A0A9N9Z939</accession>
<reference evidence="3" key="1">
    <citation type="submission" date="2019-06" db="EMBL/GenBank/DDBJ databases">
        <authorList>
            <person name="Broberg M."/>
        </authorList>
    </citation>
    <scope>NUCLEOTIDE SEQUENCE [LARGE SCALE GENOMIC DNA]</scope>
</reference>
<sequence>MPSTGDHTSKPVGGIKIINASLFRMGTKSMAEAYKILGYRTHHAIDDPSTVPWHLIEEAAEGKWPNVPGARPRRPYTRSDWDAIWGSYDVVTDVASPFTMDLAQAYPDAVRHRPAGFRIVVVQLRIGGGAQPMVTIFSVFGLRSGNALRKCFLGFFHARSLEEIKSNARGAYDRYFDDVRRLIPEERRLEHKLEAGWAPLCAFLRKEVPDVPFPRLNDRAAHTAHSRANFRNSLSLVLRNMFYWVVGVIFVGCLAWYLQGRLFSRE</sequence>
<protein>
    <submittedName>
        <fullName evidence="2">Uncharacterized protein</fullName>
    </submittedName>
</protein>
<dbReference type="InterPro" id="IPR027417">
    <property type="entry name" value="P-loop_NTPase"/>
</dbReference>
<dbReference type="Gene3D" id="3.40.50.300">
    <property type="entry name" value="P-loop containing nucleotide triphosphate hydrolases"/>
    <property type="match status" value="2"/>
</dbReference>
<feature type="transmembrane region" description="Helical" evidence="1">
    <location>
        <begin position="241"/>
        <end position="258"/>
    </location>
</feature>
<dbReference type="OrthoDB" id="408152at2759"/>
<dbReference type="Proteomes" id="UP000775872">
    <property type="component" value="Unassembled WGS sequence"/>
</dbReference>
<keyword evidence="3" id="KW-1185">Reference proteome</keyword>
<dbReference type="Pfam" id="PF17784">
    <property type="entry name" value="Sulfotransfer_4"/>
    <property type="match status" value="2"/>
</dbReference>
<keyword evidence="1" id="KW-0812">Transmembrane</keyword>
<gene>
    <name evidence="2" type="ORF">CSOL1703_00015955</name>
</gene>
<reference evidence="2 3" key="2">
    <citation type="submission" date="2021-10" db="EMBL/GenBank/DDBJ databases">
        <authorList>
            <person name="Piombo E."/>
        </authorList>
    </citation>
    <scope>NUCLEOTIDE SEQUENCE [LARGE SCALE GENOMIC DNA]</scope>
</reference>
<keyword evidence="1" id="KW-1133">Transmembrane helix</keyword>
<evidence type="ECO:0000256" key="1">
    <source>
        <dbReference type="SAM" id="Phobius"/>
    </source>
</evidence>
<keyword evidence="1" id="KW-0472">Membrane</keyword>
<evidence type="ECO:0000313" key="3">
    <source>
        <dbReference type="Proteomes" id="UP000775872"/>
    </source>
</evidence>
<dbReference type="AlphaFoldDB" id="A0A9N9Z939"/>
<dbReference type="EMBL" id="CABFOC020000039">
    <property type="protein sequence ID" value="CAH0051059.1"/>
    <property type="molecule type" value="Genomic_DNA"/>
</dbReference>
<name>A0A9N9Z939_9HYPO</name>
<dbReference type="PANTHER" id="PTHR36978:SF4">
    <property type="entry name" value="P-LOOP CONTAINING NUCLEOSIDE TRIPHOSPHATE HYDROLASE PROTEIN"/>
    <property type="match status" value="1"/>
</dbReference>
<dbReference type="InterPro" id="IPR040632">
    <property type="entry name" value="Sulfotransfer_4"/>
</dbReference>
<dbReference type="PANTHER" id="PTHR36978">
    <property type="entry name" value="P-LOOP CONTAINING NUCLEOTIDE TRIPHOSPHATE HYDROLASE"/>
    <property type="match status" value="1"/>
</dbReference>
<comment type="caution">
    <text evidence="2">The sequence shown here is derived from an EMBL/GenBank/DDBJ whole genome shotgun (WGS) entry which is preliminary data.</text>
</comment>
<evidence type="ECO:0000313" key="2">
    <source>
        <dbReference type="EMBL" id="CAH0051059.1"/>
    </source>
</evidence>
<proteinExistence type="predicted"/>
<organism evidence="2 3">
    <name type="scientific">Clonostachys solani</name>
    <dbReference type="NCBI Taxonomy" id="160281"/>
    <lineage>
        <taxon>Eukaryota</taxon>
        <taxon>Fungi</taxon>
        <taxon>Dikarya</taxon>
        <taxon>Ascomycota</taxon>
        <taxon>Pezizomycotina</taxon>
        <taxon>Sordariomycetes</taxon>
        <taxon>Hypocreomycetidae</taxon>
        <taxon>Hypocreales</taxon>
        <taxon>Bionectriaceae</taxon>
        <taxon>Clonostachys</taxon>
    </lineage>
</organism>